<dbReference type="PANTHER" id="PTHR43205">
    <property type="entry name" value="PROSTAGLANDIN REDUCTASE"/>
    <property type="match status" value="1"/>
</dbReference>
<dbReference type="RefSeq" id="WP_344628677.1">
    <property type="nucleotide sequence ID" value="NZ_BAAATJ010000001.1"/>
</dbReference>
<protein>
    <submittedName>
        <fullName evidence="3">NADP-dependent oxidoreductase</fullName>
    </submittedName>
</protein>
<organism evidence="3 4">
    <name type="scientific">Streptomyces glaucosporus</name>
    <dbReference type="NCBI Taxonomy" id="284044"/>
    <lineage>
        <taxon>Bacteria</taxon>
        <taxon>Bacillati</taxon>
        <taxon>Actinomycetota</taxon>
        <taxon>Actinomycetes</taxon>
        <taxon>Kitasatosporales</taxon>
        <taxon>Streptomycetaceae</taxon>
        <taxon>Streptomyces</taxon>
    </lineage>
</organism>
<dbReference type="InterPro" id="IPR041694">
    <property type="entry name" value="ADH_N_2"/>
</dbReference>
<dbReference type="InterPro" id="IPR036291">
    <property type="entry name" value="NAD(P)-bd_dom_sf"/>
</dbReference>
<comment type="caution">
    <text evidence="3">The sequence shown here is derived from an EMBL/GenBank/DDBJ whole genome shotgun (WGS) entry which is preliminary data.</text>
</comment>
<dbReference type="Pfam" id="PF00107">
    <property type="entry name" value="ADH_zinc_N"/>
    <property type="match status" value="1"/>
</dbReference>
<reference evidence="3 4" key="1">
    <citation type="journal article" date="2019" name="Int. J. Syst. Evol. Microbiol.">
        <title>The Global Catalogue of Microorganisms (GCM) 10K type strain sequencing project: providing services to taxonomists for standard genome sequencing and annotation.</title>
        <authorList>
            <consortium name="The Broad Institute Genomics Platform"/>
            <consortium name="The Broad Institute Genome Sequencing Center for Infectious Disease"/>
            <person name="Wu L."/>
            <person name="Ma J."/>
        </authorList>
    </citation>
    <scope>NUCLEOTIDE SEQUENCE [LARGE SCALE GENOMIC DNA]</scope>
    <source>
        <strain evidence="3 4">JCM 6921</strain>
    </source>
</reference>
<dbReference type="SUPFAM" id="SSF50129">
    <property type="entry name" value="GroES-like"/>
    <property type="match status" value="1"/>
</dbReference>
<dbReference type="Gene3D" id="3.40.50.720">
    <property type="entry name" value="NAD(P)-binding Rossmann-like Domain"/>
    <property type="match status" value="1"/>
</dbReference>
<sequence length="340" mass="36401">MTTEAIPTTSREVRLASHLDGELSEKNFEFAEAPVREPGDGELVVRNDYLQVSAVMQDLMKQDAELPMPLFQVGEALWGSAVGTVVRSNSPDFAPGDVVASTDGWREFSTGPAENFFKLDTSLYPSPVHYLCQGPTAYHGMVDIAEVGEGDVVFVSGAAGGVGSLAGQIAKCRGAKRVIGSAGSKAKVDYLVNELGYDAAFDYHDGPVLDRLRELAPEGINVFFDVVGGEQFEAAVQAAAHGARFALCGALAGQVGDSLGGFPRLDIMTSIVREISIRPFATYHTPEQIWAWNQHFSTWLREGKFVFPHTVVEGGLGEAPNALMAMLAGKYTGNVVVKIS</sequence>
<feature type="domain" description="Enoyl reductase (ER)" evidence="2">
    <location>
        <begin position="21"/>
        <end position="337"/>
    </location>
</feature>
<dbReference type="SMART" id="SM00829">
    <property type="entry name" value="PKS_ER"/>
    <property type="match status" value="1"/>
</dbReference>
<dbReference type="PANTHER" id="PTHR43205:SF7">
    <property type="entry name" value="PROSTAGLANDIN REDUCTASE 1"/>
    <property type="match status" value="1"/>
</dbReference>
<accession>A0ABN3HK02</accession>
<dbReference type="CDD" id="cd05288">
    <property type="entry name" value="PGDH"/>
    <property type="match status" value="1"/>
</dbReference>
<dbReference type="EMBL" id="BAAATJ010000001">
    <property type="protein sequence ID" value="GAA2382279.1"/>
    <property type="molecule type" value="Genomic_DNA"/>
</dbReference>
<keyword evidence="1" id="KW-0560">Oxidoreductase</keyword>
<dbReference type="InterPro" id="IPR020843">
    <property type="entry name" value="ER"/>
</dbReference>
<evidence type="ECO:0000313" key="3">
    <source>
        <dbReference type="EMBL" id="GAA2382279.1"/>
    </source>
</evidence>
<dbReference type="InterPro" id="IPR045010">
    <property type="entry name" value="MDR_fam"/>
</dbReference>
<dbReference type="InterPro" id="IPR013149">
    <property type="entry name" value="ADH-like_C"/>
</dbReference>
<dbReference type="InterPro" id="IPR011032">
    <property type="entry name" value="GroES-like_sf"/>
</dbReference>
<gene>
    <name evidence="3" type="ORF">GCM10010420_00160</name>
</gene>
<dbReference type="SUPFAM" id="SSF51735">
    <property type="entry name" value="NAD(P)-binding Rossmann-fold domains"/>
    <property type="match status" value="1"/>
</dbReference>
<keyword evidence="4" id="KW-1185">Reference proteome</keyword>
<evidence type="ECO:0000256" key="1">
    <source>
        <dbReference type="ARBA" id="ARBA00023002"/>
    </source>
</evidence>
<dbReference type="Proteomes" id="UP001500058">
    <property type="component" value="Unassembled WGS sequence"/>
</dbReference>
<name>A0ABN3HK02_9ACTN</name>
<proteinExistence type="predicted"/>
<dbReference type="Pfam" id="PF16884">
    <property type="entry name" value="ADH_N_2"/>
    <property type="match status" value="1"/>
</dbReference>
<dbReference type="Gene3D" id="3.90.180.10">
    <property type="entry name" value="Medium-chain alcohol dehydrogenases, catalytic domain"/>
    <property type="match status" value="1"/>
</dbReference>
<evidence type="ECO:0000259" key="2">
    <source>
        <dbReference type="SMART" id="SM00829"/>
    </source>
</evidence>
<evidence type="ECO:0000313" key="4">
    <source>
        <dbReference type="Proteomes" id="UP001500058"/>
    </source>
</evidence>